<accession>A0AAN6GRH6</accession>
<evidence type="ECO:0008006" key="4">
    <source>
        <dbReference type="Google" id="ProtNLM"/>
    </source>
</evidence>
<feature type="region of interest" description="Disordered" evidence="1">
    <location>
        <begin position="822"/>
        <end position="887"/>
    </location>
</feature>
<feature type="compositionally biased region" description="Low complexity" evidence="1">
    <location>
        <begin position="500"/>
        <end position="513"/>
    </location>
</feature>
<feature type="compositionally biased region" description="Low complexity" evidence="1">
    <location>
        <begin position="1510"/>
        <end position="1520"/>
    </location>
</feature>
<feature type="compositionally biased region" description="Basic and acidic residues" evidence="1">
    <location>
        <begin position="435"/>
        <end position="469"/>
    </location>
</feature>
<feature type="compositionally biased region" description="Polar residues" evidence="1">
    <location>
        <begin position="1479"/>
        <end position="1494"/>
    </location>
</feature>
<feature type="compositionally biased region" description="Low complexity" evidence="1">
    <location>
        <begin position="630"/>
        <end position="646"/>
    </location>
</feature>
<protein>
    <recommendedName>
        <fullName evidence="4">MIT domain-containing protein</fullName>
    </recommendedName>
</protein>
<feature type="compositionally biased region" description="Low complexity" evidence="1">
    <location>
        <begin position="329"/>
        <end position="351"/>
    </location>
</feature>
<feature type="compositionally biased region" description="Basic and acidic residues" evidence="1">
    <location>
        <begin position="159"/>
        <end position="170"/>
    </location>
</feature>
<feature type="compositionally biased region" description="Low complexity" evidence="1">
    <location>
        <begin position="382"/>
        <end position="396"/>
    </location>
</feature>
<reference evidence="2" key="1">
    <citation type="journal article" date="2023" name="PhytoFront">
        <title>Draft Genome Resources of Seven Strains of Tilletia horrida, Causal Agent of Kernel Smut of Rice.</title>
        <authorList>
            <person name="Khanal S."/>
            <person name="Antony Babu S."/>
            <person name="Zhou X.G."/>
        </authorList>
    </citation>
    <scope>NUCLEOTIDE SEQUENCE</scope>
    <source>
        <strain evidence="2">TX6</strain>
    </source>
</reference>
<feature type="compositionally biased region" description="Low complexity" evidence="1">
    <location>
        <begin position="1229"/>
        <end position="1244"/>
    </location>
</feature>
<feature type="region of interest" description="Disordered" evidence="1">
    <location>
        <begin position="24"/>
        <end position="523"/>
    </location>
</feature>
<feature type="compositionally biased region" description="Polar residues" evidence="1">
    <location>
        <begin position="1418"/>
        <end position="1433"/>
    </location>
</feature>
<feature type="compositionally biased region" description="Polar residues" evidence="1">
    <location>
        <begin position="289"/>
        <end position="309"/>
    </location>
</feature>
<feature type="compositionally biased region" description="Polar residues" evidence="1">
    <location>
        <begin position="1527"/>
        <end position="1538"/>
    </location>
</feature>
<evidence type="ECO:0000256" key="1">
    <source>
        <dbReference type="SAM" id="MobiDB-lite"/>
    </source>
</evidence>
<feature type="region of interest" description="Disordered" evidence="1">
    <location>
        <begin position="1215"/>
        <end position="1334"/>
    </location>
</feature>
<feature type="compositionally biased region" description="Low complexity" evidence="1">
    <location>
        <begin position="229"/>
        <end position="249"/>
    </location>
</feature>
<comment type="caution">
    <text evidence="2">The sequence shown here is derived from an EMBL/GenBank/DDBJ whole genome shotgun (WGS) entry which is preliminary data.</text>
</comment>
<dbReference type="SUPFAM" id="SSF116846">
    <property type="entry name" value="MIT domain"/>
    <property type="match status" value="1"/>
</dbReference>
<feature type="compositionally biased region" description="Polar residues" evidence="1">
    <location>
        <begin position="538"/>
        <end position="554"/>
    </location>
</feature>
<feature type="compositionally biased region" description="Basic and acidic residues" evidence="1">
    <location>
        <begin position="1282"/>
        <end position="1294"/>
    </location>
</feature>
<feature type="compositionally biased region" description="Polar residues" evidence="1">
    <location>
        <begin position="414"/>
        <end position="426"/>
    </location>
</feature>
<dbReference type="Proteomes" id="UP001176517">
    <property type="component" value="Unassembled WGS sequence"/>
</dbReference>
<dbReference type="PANTHER" id="PTHR37327">
    <property type="entry name" value="CHROMOSOME 1, WHOLE GENOME SHOTGUN SEQUENCE"/>
    <property type="match status" value="1"/>
</dbReference>
<feature type="region of interest" description="Disordered" evidence="1">
    <location>
        <begin position="969"/>
        <end position="1106"/>
    </location>
</feature>
<feature type="compositionally biased region" description="Low complexity" evidence="1">
    <location>
        <begin position="145"/>
        <end position="158"/>
    </location>
</feature>
<feature type="region of interest" description="Disordered" evidence="1">
    <location>
        <begin position="1358"/>
        <end position="1401"/>
    </location>
</feature>
<feature type="compositionally biased region" description="Low complexity" evidence="1">
    <location>
        <begin position="1653"/>
        <end position="1666"/>
    </location>
</feature>
<feature type="compositionally biased region" description="Low complexity" evidence="1">
    <location>
        <begin position="1732"/>
        <end position="1741"/>
    </location>
</feature>
<feature type="compositionally biased region" description="Polar residues" evidence="1">
    <location>
        <begin position="24"/>
        <end position="46"/>
    </location>
</feature>
<feature type="region of interest" description="Disordered" evidence="1">
    <location>
        <begin position="1605"/>
        <end position="1752"/>
    </location>
</feature>
<feature type="compositionally biased region" description="Polar residues" evidence="1">
    <location>
        <begin position="1306"/>
        <end position="1317"/>
    </location>
</feature>
<dbReference type="InterPro" id="IPR036181">
    <property type="entry name" value="MIT_dom_sf"/>
</dbReference>
<sequence>MAAQALPQPNSFFDPNAMTDFASSLARNRQMYEQDSTEQGISASSEQSHDHDREFQTGSPSSSRIIHDGHSGYGFASQQSAMTSTDPFVSSSGRPPSLSAHSTQRKANSRGMRLGSQLRKPASSQSQGSEVAVATSDRRAKRSMTDSSTSTGASAAESGSDRVLEEHVEENAVDSELVAGTSSAFVAEPAAEAPMTSAPASSSRSVSGTDGFGSGNIINTPSKLPALQPATTNSGSTSSATSPNPNGAGPTPPRPPRKLGGRVAALAAKLSGNELTSTTNAAAIPTPSPTRSNMYSATSSPQPKSQQYAAPNAKGSAGSPVPLQKSNVSTTSASPSFTSDSSPSAGSPAASQIPGNFSPRSSSLKKHKQQSSSTGSVRKLAEAIANAASAAETSSAGRKRSSSRRGSADLLTGSDATAESGPSSELVTIRATGRISEDRSSKGRPSLDVESRSSGRRDSASGSASDRHMSSALHKSASPPPSRSPRRMHADALARAEQGSPSSPSRMTRPRPSGESMRGMDNIGDLSMIDSSLVVEANSASGSTSPNAVPNGSRSGRLGDLTMDTSVGSASESQGIITGPHRSASGDSQTAGGVKDGDVALGSPVPPSAWTGSISSAHSLMGTASPILGSSTTPTATSASGHSTASLPQNGAQGPQPHNKALGRLSRLTYARNDGVSVFGTGGPHGGGKGWAEYNSAPNSAGPRSPSFVGSQNGFAAAFGIGSAPGAPGSVAGSSRGGSVSMSSGVNSLRTSVDANGLGQVPDPSRNANGTSLGLAIANMGNATPNASVAGAHGLTLALSPNSNAGNTNLVGNGSHFQIIPGSPGAQMPLHSALSPMRNSLPVGGLRSDTSPGRDGADRMHLSSVQEGPFRDESGVTEQQFGDGRDSDALMGLGIDHTQARMAARTMGPRASLPTLSGVPPQQRELLLPALQSVRSAYESDRRDTFHFGHGSQRPVSALLDESALAALSNSKEDQHPASAVSSLGSSATRSSRNGEFSYRPGRNSTSPPTTGESASNPSGRLSLQEPSAGERLRLTRKPSHPTLLEESEQPVLPESPNFEVQARNAVRSDARRPSDPQHVYGQQRGSEGTGTVGGVASARNLPGPEDQIEGLTIQLKPEGGFTYLDANGQPIGSKTVLTLAIDKAKTAVTLDSSNKVPEAITAYKHALRLLEEVMDRISPKPGQKPKPNREEERRRLVIIHDTYADRIRLLSAIKGNGGQRSPSNSKTASDQQPQASQSEAQSSFNADMIPQRPRANQQPQRSDGFHEAVAAAAAGQQTPKDQPDSMHDGDFRASLRNVASADLLRSQQNRRTSNATERPISMGVSPAGASGAMEQRFSTRPYQGDDPTKRDSMATALSSHTLTPRNVLGSQAPTQTSEKKKQHTPMIAIQPESPETRQVELNTAEVTSEILPGLPRSSGQLPAQSEATSESGSVLDARRRSSSSASRPRAATDELRTPTTPYFDTSSSLHFDDDISMLASSSRPASNWSGQQAENDKEKPSTLGVGLMSPPSVSGGSDSVRLRPLSASTEGGASQAASDGHPSEAEAELDRALAGLDASLSQLSHERKQGTVKARRQSRASMHSSVAAAEKAAAAAAAATVLDGGSLTRTGGSKQRASVLRSEGGDAREGSRSGAEFPRMAAEDGDVEPELRSASSRQRASSQPAPKRPPIPFSFMNGSPQPPMPRLARKNSESSTSILSPTSAVGRAPGANSIRPGPGGQSGFRFPSPSPSATSTFAPSEGMYPSSAAPFQEGPLLSRSTLAMDLFPTGLPSTQFCGTPSYATSISNTALPQIDLDVEAHDISQLNPMPASVILRPFFVLRQLQLSLERGSHLSRKLYAPKNLWAASHSAGAKIALIDLKVRMLDLVATGLEPVESGGRALLQPPVVAQPGLLAVQATRFARQLDEFELLLMDVQNSLAQKISVVDSAAGKKNKNALGTFGSRLKGSFGGLTSSSKNLDTPADYFTSIARLCAKLGHLDQHAKSILRANSGATENDARSPGTETYAALPTEVRVSIEAKLKRTSDWIANVLLCFVLRDIAIVMDKYTKRASLPLVEG</sequence>
<feature type="compositionally biased region" description="Polar residues" evidence="1">
    <location>
        <begin position="1458"/>
        <end position="1470"/>
    </location>
</feature>
<feature type="compositionally biased region" description="Polar residues" evidence="1">
    <location>
        <begin position="1608"/>
        <end position="1617"/>
    </location>
</feature>
<evidence type="ECO:0000313" key="3">
    <source>
        <dbReference type="Proteomes" id="UP001176517"/>
    </source>
</evidence>
<dbReference type="PANTHER" id="PTHR37327:SF1">
    <property type="entry name" value="MICROTUBULE INTERACTING AND TRANSPORT DOMAIN-CONTAINING PROTEIN"/>
    <property type="match status" value="1"/>
</dbReference>
<feature type="compositionally biased region" description="Low complexity" evidence="1">
    <location>
        <begin position="1251"/>
        <end position="1262"/>
    </location>
</feature>
<feature type="compositionally biased region" description="Low complexity" evidence="1">
    <location>
        <begin position="1694"/>
        <end position="1704"/>
    </location>
</feature>
<proteinExistence type="predicted"/>
<name>A0AAN6GRH6_9BASI</name>
<keyword evidence="3" id="KW-1185">Reference proteome</keyword>
<feature type="compositionally biased region" description="Low complexity" evidence="1">
    <location>
        <begin position="978"/>
        <end position="992"/>
    </location>
</feature>
<feature type="region of interest" description="Disordered" evidence="1">
    <location>
        <begin position="1175"/>
        <end position="1195"/>
    </location>
</feature>
<feature type="region of interest" description="Disordered" evidence="1">
    <location>
        <begin position="625"/>
        <end position="660"/>
    </location>
</feature>
<gene>
    <name evidence="2" type="ORF">OC846_002674</name>
</gene>
<feature type="compositionally biased region" description="Polar residues" evidence="1">
    <location>
        <begin position="76"/>
        <end position="102"/>
    </location>
</feature>
<feature type="compositionally biased region" description="Polar residues" evidence="1">
    <location>
        <begin position="563"/>
        <end position="576"/>
    </location>
</feature>
<feature type="compositionally biased region" description="Polar residues" evidence="1">
    <location>
        <begin position="1358"/>
        <end position="1377"/>
    </location>
</feature>
<feature type="region of interest" description="Disordered" evidence="1">
    <location>
        <begin position="1413"/>
        <end position="1549"/>
    </location>
</feature>
<feature type="compositionally biased region" description="Low complexity" evidence="1">
    <location>
        <begin position="187"/>
        <end position="207"/>
    </location>
</feature>
<evidence type="ECO:0000313" key="2">
    <source>
        <dbReference type="EMBL" id="KAK0553058.1"/>
    </source>
</evidence>
<feature type="compositionally biased region" description="Basic and acidic residues" evidence="1">
    <location>
        <begin position="1067"/>
        <end position="1076"/>
    </location>
</feature>
<feature type="compositionally biased region" description="Polar residues" evidence="1">
    <location>
        <begin position="1003"/>
        <end position="1026"/>
    </location>
</feature>
<dbReference type="EMBL" id="JAPDMZ010000055">
    <property type="protein sequence ID" value="KAK0553058.1"/>
    <property type="molecule type" value="Genomic_DNA"/>
</dbReference>
<feature type="region of interest" description="Disordered" evidence="1">
    <location>
        <begin position="1562"/>
        <end position="1586"/>
    </location>
</feature>
<feature type="region of interest" description="Disordered" evidence="1">
    <location>
        <begin position="537"/>
        <end position="606"/>
    </location>
</feature>
<organism evidence="2 3">
    <name type="scientific">Tilletia horrida</name>
    <dbReference type="NCBI Taxonomy" id="155126"/>
    <lineage>
        <taxon>Eukaryota</taxon>
        <taxon>Fungi</taxon>
        <taxon>Dikarya</taxon>
        <taxon>Basidiomycota</taxon>
        <taxon>Ustilaginomycotina</taxon>
        <taxon>Exobasidiomycetes</taxon>
        <taxon>Tilletiales</taxon>
        <taxon>Tilletiaceae</taxon>
        <taxon>Tilletia</taxon>
    </lineage>
</organism>